<dbReference type="InterPro" id="IPR012347">
    <property type="entry name" value="Ferritin-like"/>
</dbReference>
<dbReference type="GO" id="GO:0008682">
    <property type="term" value="F:3-demethoxyubiquinol 3-hydroxylase activity"/>
    <property type="evidence" value="ECO:0007669"/>
    <property type="project" value="TreeGrafter"/>
</dbReference>
<dbReference type="Proteomes" id="UP001158058">
    <property type="component" value="Unassembled WGS sequence"/>
</dbReference>
<protein>
    <submittedName>
        <fullName evidence="9">Demethoxyubiquinone hydroxylase family protein</fullName>
    </submittedName>
</protein>
<organism evidence="9 10">
    <name type="scientific">Aquipseudomonas alcaligenes</name>
    <name type="common">Pseudomonas alcaligenes</name>
    <dbReference type="NCBI Taxonomy" id="43263"/>
    <lineage>
        <taxon>Bacteria</taxon>
        <taxon>Pseudomonadati</taxon>
        <taxon>Pseudomonadota</taxon>
        <taxon>Gammaproteobacteria</taxon>
        <taxon>Pseudomonadales</taxon>
        <taxon>Pseudomonadaceae</taxon>
        <taxon>Aquipseudomonas</taxon>
    </lineage>
</organism>
<dbReference type="PANTHER" id="PTHR11237">
    <property type="entry name" value="COENZYME Q10 BIOSYNTHESIS PROTEIN 7"/>
    <property type="match status" value="1"/>
</dbReference>
<feature type="transmembrane region" description="Helical" evidence="8">
    <location>
        <begin position="72"/>
        <end position="92"/>
    </location>
</feature>
<evidence type="ECO:0000256" key="1">
    <source>
        <dbReference type="ARBA" id="ARBA00004749"/>
    </source>
</evidence>
<evidence type="ECO:0000256" key="7">
    <source>
        <dbReference type="ARBA" id="ARBA00023136"/>
    </source>
</evidence>
<dbReference type="InterPro" id="IPR009078">
    <property type="entry name" value="Ferritin-like_SF"/>
</dbReference>
<sequence length="176" mass="19740">MQTPPSDRHYQRHLRIIHACEKGATGVYWGHRLVATLLYRNMLSQLSEMHSHEVEHFEIFGRLMRNRGVRTVIAPVFWCIGGILYGVTTALAGRRAIWRSTAVIEAIVERELNEAASFFQTRDPEVYEAIQQILIDELEHKLAGETNSPGAASIDRVVEPAARGGATAAKELAKHL</sequence>
<name>A0AB73I218_AQUAC</name>
<keyword evidence="6" id="KW-0503">Monooxygenase</keyword>
<keyword evidence="2" id="KW-0831">Ubiquinone biosynthesis</keyword>
<evidence type="ECO:0000256" key="2">
    <source>
        <dbReference type="ARBA" id="ARBA00022688"/>
    </source>
</evidence>
<comment type="pathway">
    <text evidence="1">Cofactor biosynthesis; ubiquinone biosynthesis.</text>
</comment>
<keyword evidence="3" id="KW-0479">Metal-binding</keyword>
<keyword evidence="8" id="KW-0812">Transmembrane</keyword>
<reference evidence="9" key="1">
    <citation type="submission" date="2022-09" db="EMBL/GenBank/DDBJ databases">
        <title>Intensive care unit water sources are persistently colonized with multi-drug resistant bacteria and are the site of extensive horizontal gene transfer of antibiotic resistance genes.</title>
        <authorList>
            <person name="Diorio-Toth L."/>
        </authorList>
    </citation>
    <scope>NUCLEOTIDE SEQUENCE</scope>
    <source>
        <strain evidence="9">GD04146</strain>
    </source>
</reference>
<evidence type="ECO:0000256" key="8">
    <source>
        <dbReference type="SAM" id="Phobius"/>
    </source>
</evidence>
<evidence type="ECO:0000313" key="9">
    <source>
        <dbReference type="EMBL" id="MDH0144235.1"/>
    </source>
</evidence>
<dbReference type="SUPFAM" id="SSF47240">
    <property type="entry name" value="Ferritin-like"/>
    <property type="match status" value="1"/>
</dbReference>
<dbReference type="RefSeq" id="WP_280003033.1">
    <property type="nucleotide sequence ID" value="NZ_JAODZF010000013.1"/>
</dbReference>
<evidence type="ECO:0000256" key="3">
    <source>
        <dbReference type="ARBA" id="ARBA00022723"/>
    </source>
</evidence>
<evidence type="ECO:0000256" key="4">
    <source>
        <dbReference type="ARBA" id="ARBA00023002"/>
    </source>
</evidence>
<dbReference type="Gene3D" id="1.20.1260.10">
    <property type="match status" value="1"/>
</dbReference>
<evidence type="ECO:0000256" key="6">
    <source>
        <dbReference type="ARBA" id="ARBA00023033"/>
    </source>
</evidence>
<evidence type="ECO:0000256" key="5">
    <source>
        <dbReference type="ARBA" id="ARBA00023004"/>
    </source>
</evidence>
<dbReference type="EMBL" id="JAODZF010000013">
    <property type="protein sequence ID" value="MDH0144235.1"/>
    <property type="molecule type" value="Genomic_DNA"/>
</dbReference>
<dbReference type="GO" id="GO:0046872">
    <property type="term" value="F:metal ion binding"/>
    <property type="evidence" value="ECO:0007669"/>
    <property type="project" value="UniProtKB-KW"/>
</dbReference>
<dbReference type="GO" id="GO:0006744">
    <property type="term" value="P:ubiquinone biosynthetic process"/>
    <property type="evidence" value="ECO:0007669"/>
    <property type="project" value="UniProtKB-KW"/>
</dbReference>
<keyword evidence="4" id="KW-0560">Oxidoreductase</keyword>
<keyword evidence="8" id="KW-1133">Transmembrane helix</keyword>
<comment type="caution">
    <text evidence="9">The sequence shown here is derived from an EMBL/GenBank/DDBJ whole genome shotgun (WGS) entry which is preliminary data.</text>
</comment>
<dbReference type="InterPro" id="IPR011566">
    <property type="entry name" value="Ubq_synth_Coq7"/>
</dbReference>
<dbReference type="PANTHER" id="PTHR11237:SF4">
    <property type="entry name" value="5-DEMETHOXYUBIQUINONE HYDROXYLASE, MITOCHONDRIAL"/>
    <property type="match status" value="1"/>
</dbReference>
<gene>
    <name evidence="9" type="ORF">N7380_18125</name>
</gene>
<dbReference type="AlphaFoldDB" id="A0AB73I218"/>
<keyword evidence="7 8" id="KW-0472">Membrane</keyword>
<evidence type="ECO:0000313" key="10">
    <source>
        <dbReference type="Proteomes" id="UP001158058"/>
    </source>
</evidence>
<proteinExistence type="predicted"/>
<accession>A0AB73I218</accession>
<dbReference type="Pfam" id="PF03232">
    <property type="entry name" value="COQ7"/>
    <property type="match status" value="1"/>
</dbReference>
<keyword evidence="5" id="KW-0408">Iron</keyword>